<sequence>MPLFSHYGDIPDNSAALSLPSLVFAVLTPIVVASRLLGSRTTWLTVNARSEQVVAEIVSIQMIIVCKWAFGKHKDDIVSEELLARTLKLYFIAQLLYKINLGLTKISILLLYVRLFIQRWFRFTCWTWISIILAFTIGTVFSSIFQCSPVQYAFNKSVPGGTCINMTAFWYANAAFNILSDLVIIVLPVPVISNLQLPLKSKVALCGIFAVGIFVCITSILRITTLDIATSHLDITWNSIGSSMWTIIESNIGIICACLPALHRPLVFTFPRLFGKLQRSWAYGVSNRSREGRGKPVVADSVPKKMAGWSVLDESATTSEEGGTTLSQSQEQEKGQIELSQMKSEIRKTTQVVVQVEGRGEGDIEMDGAERHRRNVGDMS</sequence>
<reference evidence="9 10" key="1">
    <citation type="submission" date="2019-04" db="EMBL/GenBank/DDBJ databases">
        <title>Aspergillus burnettii sp. nov., novel species from soil in southeast Queensland.</title>
        <authorList>
            <person name="Gilchrist C.L.M."/>
            <person name="Pitt J.I."/>
            <person name="Lange L."/>
            <person name="Lacey H.J."/>
            <person name="Vuong D."/>
            <person name="Midgley D.J."/>
            <person name="Greenfield P."/>
            <person name="Bradbury M."/>
            <person name="Lacey E."/>
            <person name="Busk P.K."/>
            <person name="Pilgaard B."/>
            <person name="Chooi Y.H."/>
            <person name="Piggott A.M."/>
        </authorList>
    </citation>
    <scope>NUCLEOTIDE SEQUENCE [LARGE SCALE GENOMIC DNA]</scope>
    <source>
        <strain evidence="9 10">FRR 5400</strain>
    </source>
</reference>
<dbReference type="Pfam" id="PF20684">
    <property type="entry name" value="Fung_rhodopsin"/>
    <property type="match status" value="1"/>
</dbReference>
<protein>
    <recommendedName>
        <fullName evidence="8">Rhodopsin domain-containing protein</fullName>
    </recommendedName>
</protein>
<evidence type="ECO:0000256" key="4">
    <source>
        <dbReference type="ARBA" id="ARBA00023136"/>
    </source>
</evidence>
<feature type="compositionally biased region" description="Low complexity" evidence="6">
    <location>
        <begin position="314"/>
        <end position="329"/>
    </location>
</feature>
<feature type="region of interest" description="Disordered" evidence="6">
    <location>
        <begin position="314"/>
        <end position="337"/>
    </location>
</feature>
<feature type="transmembrane region" description="Helical" evidence="7">
    <location>
        <begin position="53"/>
        <end position="70"/>
    </location>
</feature>
<feature type="transmembrane region" description="Helical" evidence="7">
    <location>
        <begin position="90"/>
        <end position="113"/>
    </location>
</feature>
<dbReference type="InterPro" id="IPR052337">
    <property type="entry name" value="SAT4-like"/>
</dbReference>
<evidence type="ECO:0000256" key="3">
    <source>
        <dbReference type="ARBA" id="ARBA00022989"/>
    </source>
</evidence>
<dbReference type="EMBL" id="SPNV01000006">
    <property type="protein sequence ID" value="KAF5866703.1"/>
    <property type="molecule type" value="Genomic_DNA"/>
</dbReference>
<gene>
    <name evidence="9" type="ORF">ETB97_010802</name>
</gene>
<dbReference type="Proteomes" id="UP000541154">
    <property type="component" value="Unassembled WGS sequence"/>
</dbReference>
<comment type="subcellular location">
    <subcellularLocation>
        <location evidence="1">Membrane</location>
        <topology evidence="1">Multi-pass membrane protein</topology>
    </subcellularLocation>
</comment>
<dbReference type="InterPro" id="IPR049326">
    <property type="entry name" value="Rhodopsin_dom_fungi"/>
</dbReference>
<evidence type="ECO:0000256" key="5">
    <source>
        <dbReference type="ARBA" id="ARBA00038359"/>
    </source>
</evidence>
<feature type="transmembrane region" description="Helical" evidence="7">
    <location>
        <begin position="243"/>
        <end position="262"/>
    </location>
</feature>
<proteinExistence type="inferred from homology"/>
<evidence type="ECO:0000256" key="7">
    <source>
        <dbReference type="SAM" id="Phobius"/>
    </source>
</evidence>
<evidence type="ECO:0000313" key="9">
    <source>
        <dbReference type="EMBL" id="KAF5866703.1"/>
    </source>
</evidence>
<dbReference type="PANTHER" id="PTHR33048:SF55">
    <property type="entry name" value="INTEGRAL MEMBRANE PROTEIN"/>
    <property type="match status" value="1"/>
</dbReference>
<evidence type="ECO:0000313" key="10">
    <source>
        <dbReference type="Proteomes" id="UP000541154"/>
    </source>
</evidence>
<accession>A0A8H6ECB1</accession>
<feature type="transmembrane region" description="Helical" evidence="7">
    <location>
        <begin position="15"/>
        <end position="33"/>
    </location>
</feature>
<evidence type="ECO:0000256" key="2">
    <source>
        <dbReference type="ARBA" id="ARBA00022692"/>
    </source>
</evidence>
<name>A0A8H6ECB1_PETAA</name>
<comment type="similarity">
    <text evidence="5">Belongs to the SAT4 family.</text>
</comment>
<feature type="region of interest" description="Disordered" evidence="6">
    <location>
        <begin position="358"/>
        <end position="380"/>
    </location>
</feature>
<keyword evidence="10" id="KW-1185">Reference proteome</keyword>
<dbReference type="PANTHER" id="PTHR33048">
    <property type="entry name" value="PTH11-LIKE INTEGRAL MEMBRANE PROTEIN (AFU_ORTHOLOGUE AFUA_5G11245)"/>
    <property type="match status" value="1"/>
</dbReference>
<dbReference type="GO" id="GO:0016020">
    <property type="term" value="C:membrane"/>
    <property type="evidence" value="ECO:0007669"/>
    <property type="project" value="UniProtKB-SubCell"/>
</dbReference>
<comment type="caution">
    <text evidence="9">The sequence shown here is derived from an EMBL/GenBank/DDBJ whole genome shotgun (WGS) entry which is preliminary data.</text>
</comment>
<feature type="transmembrane region" description="Helical" evidence="7">
    <location>
        <begin position="168"/>
        <end position="191"/>
    </location>
</feature>
<evidence type="ECO:0000256" key="6">
    <source>
        <dbReference type="SAM" id="MobiDB-lite"/>
    </source>
</evidence>
<feature type="transmembrane region" description="Helical" evidence="7">
    <location>
        <begin position="203"/>
        <end position="223"/>
    </location>
</feature>
<keyword evidence="2 7" id="KW-0812">Transmembrane</keyword>
<evidence type="ECO:0000256" key="1">
    <source>
        <dbReference type="ARBA" id="ARBA00004141"/>
    </source>
</evidence>
<evidence type="ECO:0000259" key="8">
    <source>
        <dbReference type="Pfam" id="PF20684"/>
    </source>
</evidence>
<feature type="transmembrane region" description="Helical" evidence="7">
    <location>
        <begin position="125"/>
        <end position="145"/>
    </location>
</feature>
<keyword evidence="3 7" id="KW-1133">Transmembrane helix</keyword>
<keyword evidence="4 7" id="KW-0472">Membrane</keyword>
<dbReference type="AlphaFoldDB" id="A0A8H6ECB1"/>
<organism evidence="9 10">
    <name type="scientific">Petromyces alliaceus</name>
    <name type="common">Aspergillus alliaceus</name>
    <dbReference type="NCBI Taxonomy" id="209559"/>
    <lineage>
        <taxon>Eukaryota</taxon>
        <taxon>Fungi</taxon>
        <taxon>Dikarya</taxon>
        <taxon>Ascomycota</taxon>
        <taxon>Pezizomycotina</taxon>
        <taxon>Eurotiomycetes</taxon>
        <taxon>Eurotiomycetidae</taxon>
        <taxon>Eurotiales</taxon>
        <taxon>Aspergillaceae</taxon>
        <taxon>Aspergillus</taxon>
        <taxon>Aspergillus subgen. Circumdati</taxon>
    </lineage>
</organism>
<feature type="domain" description="Rhodopsin" evidence="8">
    <location>
        <begin position="54"/>
        <end position="266"/>
    </location>
</feature>